<name>A0ABP5EXL5_9ACTN</name>
<gene>
    <name evidence="1" type="ORF">GCM10009799_42330</name>
</gene>
<dbReference type="EMBL" id="BAAAPC010000020">
    <property type="protein sequence ID" value="GAA2009832.1"/>
    <property type="molecule type" value="Genomic_DNA"/>
</dbReference>
<reference evidence="2" key="1">
    <citation type="journal article" date="2019" name="Int. J. Syst. Evol. Microbiol.">
        <title>The Global Catalogue of Microorganisms (GCM) 10K type strain sequencing project: providing services to taxonomists for standard genome sequencing and annotation.</title>
        <authorList>
            <consortium name="The Broad Institute Genomics Platform"/>
            <consortium name="The Broad Institute Genome Sequencing Center for Infectious Disease"/>
            <person name="Wu L."/>
            <person name="Ma J."/>
        </authorList>
    </citation>
    <scope>NUCLEOTIDE SEQUENCE [LARGE SCALE GENOMIC DNA]</scope>
    <source>
        <strain evidence="2">JCM 15313</strain>
    </source>
</reference>
<keyword evidence="2" id="KW-1185">Reference proteome</keyword>
<organism evidence="1 2">
    <name type="scientific">Nocardiopsis rhodophaea</name>
    <dbReference type="NCBI Taxonomy" id="280238"/>
    <lineage>
        <taxon>Bacteria</taxon>
        <taxon>Bacillati</taxon>
        <taxon>Actinomycetota</taxon>
        <taxon>Actinomycetes</taxon>
        <taxon>Streptosporangiales</taxon>
        <taxon>Nocardiopsidaceae</taxon>
        <taxon>Nocardiopsis</taxon>
    </lineage>
</organism>
<accession>A0ABP5EXL5</accession>
<dbReference type="Proteomes" id="UP001501585">
    <property type="component" value="Unassembled WGS sequence"/>
</dbReference>
<evidence type="ECO:0000313" key="2">
    <source>
        <dbReference type="Proteomes" id="UP001501585"/>
    </source>
</evidence>
<proteinExistence type="predicted"/>
<protein>
    <submittedName>
        <fullName evidence="1">Uncharacterized protein</fullName>
    </submittedName>
</protein>
<sequence length="74" mass="8256">MTAASDPLLRLLRQHYGHRWAIRRTDRLWIATANDPDANHAPTVISDAIEGFVRELEDPPPRVGCRSGPRPSSA</sequence>
<comment type="caution">
    <text evidence="1">The sequence shown here is derived from an EMBL/GenBank/DDBJ whole genome shotgun (WGS) entry which is preliminary data.</text>
</comment>
<evidence type="ECO:0000313" key="1">
    <source>
        <dbReference type="EMBL" id="GAA2009832.1"/>
    </source>
</evidence>